<proteinExistence type="predicted"/>
<dbReference type="EMBL" id="JAGIOF010000001">
    <property type="protein sequence ID" value="MBP2385744.1"/>
    <property type="molecule type" value="Genomic_DNA"/>
</dbReference>
<keyword evidence="2" id="KW-1185">Reference proteome</keyword>
<evidence type="ECO:0000313" key="2">
    <source>
        <dbReference type="Proteomes" id="UP001296993"/>
    </source>
</evidence>
<reference evidence="1 2" key="1">
    <citation type="submission" date="2021-03" db="EMBL/GenBank/DDBJ databases">
        <title>Sequencing the genomes of 1000 actinobacteria strains.</title>
        <authorList>
            <person name="Klenk H.-P."/>
        </authorList>
    </citation>
    <scope>NUCLEOTIDE SEQUENCE [LARGE SCALE GENOMIC DNA]</scope>
    <source>
        <strain evidence="1 2">DSM 15797</strain>
    </source>
</reference>
<accession>A0ABS4XBB3</accession>
<organism evidence="1 2">
    <name type="scientific">Paeniglutamicibacter kerguelensis</name>
    <dbReference type="NCBI Taxonomy" id="254788"/>
    <lineage>
        <taxon>Bacteria</taxon>
        <taxon>Bacillati</taxon>
        <taxon>Actinomycetota</taxon>
        <taxon>Actinomycetes</taxon>
        <taxon>Micrococcales</taxon>
        <taxon>Micrococcaceae</taxon>
        <taxon>Paeniglutamicibacter</taxon>
    </lineage>
</organism>
<name>A0ABS4XBB3_9MICC</name>
<sequence>MKPASYLVWGFLGPVRPSDKRRIMNLEEFLGLQVKERTLRLFRAFCILELPCCEWCHPHSIPPGPGRFRTGAIFPFGRAATGRRPPRSEDCSEVYTIDRIEGSADVCVGPHQYLLGIGGVPDDLPAVGALIRPRRLNEAQTAKANAPGAADYVKPKHC</sequence>
<protein>
    <submittedName>
        <fullName evidence="1">Uncharacterized protein</fullName>
    </submittedName>
</protein>
<gene>
    <name evidence="1" type="ORF">JOF47_001255</name>
</gene>
<evidence type="ECO:0000313" key="1">
    <source>
        <dbReference type="EMBL" id="MBP2385744.1"/>
    </source>
</evidence>
<comment type="caution">
    <text evidence="1">The sequence shown here is derived from an EMBL/GenBank/DDBJ whole genome shotgun (WGS) entry which is preliminary data.</text>
</comment>
<dbReference type="Proteomes" id="UP001296993">
    <property type="component" value="Unassembled WGS sequence"/>
</dbReference>